<name>A0A8S1R7I2_9CILI</name>
<dbReference type="AlphaFoldDB" id="A0A8S1R7I2"/>
<organism evidence="3 4">
    <name type="scientific">Paramecium sonneborni</name>
    <dbReference type="NCBI Taxonomy" id="65129"/>
    <lineage>
        <taxon>Eukaryota</taxon>
        <taxon>Sar</taxon>
        <taxon>Alveolata</taxon>
        <taxon>Ciliophora</taxon>
        <taxon>Intramacronucleata</taxon>
        <taxon>Oligohymenophorea</taxon>
        <taxon>Peniculida</taxon>
        <taxon>Parameciidae</taxon>
        <taxon>Paramecium</taxon>
    </lineage>
</organism>
<feature type="transmembrane region" description="Helical" evidence="2">
    <location>
        <begin position="93"/>
        <end position="110"/>
    </location>
</feature>
<dbReference type="EMBL" id="CAJJDN010000143">
    <property type="protein sequence ID" value="CAD8123284.1"/>
    <property type="molecule type" value="Genomic_DNA"/>
</dbReference>
<evidence type="ECO:0000313" key="4">
    <source>
        <dbReference type="Proteomes" id="UP000692954"/>
    </source>
</evidence>
<accession>A0A8S1R7I2</accession>
<evidence type="ECO:0000256" key="2">
    <source>
        <dbReference type="SAM" id="Phobius"/>
    </source>
</evidence>
<dbReference type="Proteomes" id="UP000692954">
    <property type="component" value="Unassembled WGS sequence"/>
</dbReference>
<keyword evidence="2" id="KW-1133">Transmembrane helix</keyword>
<sequence length="150" mass="18682">MKMKEEEFAKQEAIREENEKKRKEQQEKDEKERERIEAKDEEESLKKEEADKIELKKVLKKTEEAQKYPQNQDKVKIQHDELLKNRLIRKFKFILMYFYNTHIIIYQLIWHQLQCHLTMKLHKFCKSYFCIQYLQKQKLVNQILQRVNHL</sequence>
<reference evidence="3" key="1">
    <citation type="submission" date="2021-01" db="EMBL/GenBank/DDBJ databases">
        <authorList>
            <consortium name="Genoscope - CEA"/>
            <person name="William W."/>
        </authorList>
    </citation>
    <scope>NUCLEOTIDE SEQUENCE</scope>
</reference>
<comment type="caution">
    <text evidence="3">The sequence shown here is derived from an EMBL/GenBank/DDBJ whole genome shotgun (WGS) entry which is preliminary data.</text>
</comment>
<gene>
    <name evidence="3" type="ORF">PSON_ATCC_30995.1.T1430165</name>
</gene>
<protein>
    <submittedName>
        <fullName evidence="3">Uncharacterized protein</fullName>
    </submittedName>
</protein>
<keyword evidence="4" id="KW-1185">Reference proteome</keyword>
<feature type="region of interest" description="Disordered" evidence="1">
    <location>
        <begin position="1"/>
        <end position="47"/>
    </location>
</feature>
<proteinExistence type="predicted"/>
<keyword evidence="2" id="KW-0472">Membrane</keyword>
<keyword evidence="2" id="KW-0812">Transmembrane</keyword>
<evidence type="ECO:0000313" key="3">
    <source>
        <dbReference type="EMBL" id="CAD8123284.1"/>
    </source>
</evidence>
<evidence type="ECO:0000256" key="1">
    <source>
        <dbReference type="SAM" id="MobiDB-lite"/>
    </source>
</evidence>